<name>A0A074ZCE1_OPIVI</name>
<evidence type="ECO:0000256" key="1">
    <source>
        <dbReference type="ARBA" id="ARBA00022737"/>
    </source>
</evidence>
<accession>A0A074ZCE1</accession>
<dbReference type="InterPro" id="IPR004088">
    <property type="entry name" value="KH_dom_type_1"/>
</dbReference>
<dbReference type="CTD" id="20324845"/>
<dbReference type="Proteomes" id="UP000054324">
    <property type="component" value="Unassembled WGS sequence"/>
</dbReference>
<evidence type="ECO:0000313" key="4">
    <source>
        <dbReference type="EMBL" id="KER20870.1"/>
    </source>
</evidence>
<organism evidence="4 5">
    <name type="scientific">Opisthorchis viverrini</name>
    <name type="common">Southeast Asian liver fluke</name>
    <dbReference type="NCBI Taxonomy" id="6198"/>
    <lineage>
        <taxon>Eukaryota</taxon>
        <taxon>Metazoa</taxon>
        <taxon>Spiralia</taxon>
        <taxon>Lophotrochozoa</taxon>
        <taxon>Platyhelminthes</taxon>
        <taxon>Trematoda</taxon>
        <taxon>Digenea</taxon>
        <taxon>Opisthorchiida</taxon>
        <taxon>Opisthorchiata</taxon>
        <taxon>Opisthorchiidae</taxon>
        <taxon>Opisthorchis</taxon>
    </lineage>
</organism>
<dbReference type="GeneID" id="20324845"/>
<dbReference type="Pfam" id="PF00013">
    <property type="entry name" value="KH_1"/>
    <property type="match status" value="2"/>
</dbReference>
<dbReference type="STRING" id="6198.A0A074ZCE1"/>
<keyword evidence="2" id="KW-0694">RNA-binding</keyword>
<dbReference type="AlphaFoldDB" id="A0A074ZCE1"/>
<dbReference type="SMART" id="SM00322">
    <property type="entry name" value="KH"/>
    <property type="match status" value="2"/>
</dbReference>
<proteinExistence type="predicted"/>
<dbReference type="KEGG" id="ovi:T265_10677"/>
<feature type="domain" description="K Homology" evidence="3">
    <location>
        <begin position="341"/>
        <end position="411"/>
    </location>
</feature>
<evidence type="ECO:0000313" key="5">
    <source>
        <dbReference type="Proteomes" id="UP000054324"/>
    </source>
</evidence>
<dbReference type="InterPro" id="IPR036612">
    <property type="entry name" value="KH_dom_type_1_sf"/>
</dbReference>
<reference evidence="4 5" key="1">
    <citation type="submission" date="2013-11" db="EMBL/GenBank/DDBJ databases">
        <title>Opisthorchis viverrini - life in the bile duct.</title>
        <authorList>
            <person name="Young N.D."/>
            <person name="Nagarajan N."/>
            <person name="Lin S.J."/>
            <person name="Korhonen P.K."/>
            <person name="Jex A.R."/>
            <person name="Hall R.S."/>
            <person name="Safavi-Hemami H."/>
            <person name="Kaewkong W."/>
            <person name="Bertrand D."/>
            <person name="Gao S."/>
            <person name="Seet Q."/>
            <person name="Wongkham S."/>
            <person name="Teh B.T."/>
            <person name="Wongkham C."/>
            <person name="Intapan P.M."/>
            <person name="Maleewong W."/>
            <person name="Yang X."/>
            <person name="Hu M."/>
            <person name="Wang Z."/>
            <person name="Hofmann A."/>
            <person name="Sternberg P.W."/>
            <person name="Tan P."/>
            <person name="Wang J."/>
            <person name="Gasser R.B."/>
        </authorList>
    </citation>
    <scope>NUCLEOTIDE SEQUENCE [LARGE SCALE GENOMIC DNA]</scope>
</reference>
<dbReference type="SUPFAM" id="SSF54791">
    <property type="entry name" value="Eukaryotic type KH-domain (KH-domain type I)"/>
    <property type="match status" value="2"/>
</dbReference>
<dbReference type="OrthoDB" id="442947at2759"/>
<dbReference type="CDD" id="cd22433">
    <property type="entry name" value="KH-I_HNRNPK_rpt2"/>
    <property type="match status" value="1"/>
</dbReference>
<keyword evidence="5" id="KW-1185">Reference proteome</keyword>
<dbReference type="PROSITE" id="PS50084">
    <property type="entry name" value="KH_TYPE_1"/>
    <property type="match status" value="2"/>
</dbReference>
<dbReference type="PANTHER" id="PTHR10288">
    <property type="entry name" value="KH DOMAIN CONTAINING RNA BINDING PROTEIN"/>
    <property type="match status" value="1"/>
</dbReference>
<dbReference type="CDD" id="cd22434">
    <property type="entry name" value="KH-I_HNRNPK_rpt3"/>
    <property type="match status" value="1"/>
</dbReference>
<sequence length="417" mass="44541">MVFSHSWPARNVPPPARYMVRNPPYPVPPRPVLISRVLFNRSLSGSLFWMEILALSLKYLWRIWKGYCLFDLKLYLQMQNNRDEGVDLRLLVHQSQAGCIIGRGGYKIKELREQSGLQTLKVYQMLCPGSTDRVIQLVGDLDKVVDCLQAIAELLEGAPPKGSRQNYDARDADESIAADYGGWGVGNQNAALGLVQRRNNLSTAAYGQSDRPIPNSKQLNGLDTDSLLGMYVVPTQPPRLDCPRLGSGNLANNVLAAGLFGGGGTGVTVAGRTGGQAAAVTQALASSLPHASAAAMLAATGGQTAGGPNAGPAGDAAAAAAMMAAGLMILPNRVAMNFLTPTTTTQVSVSNKMIGAIMGRAGVRINQVRQESNADIKISRQEPGVEDRIITITGTPEQIQNAQFLLQMCVKKYGDQV</sequence>
<dbReference type="InterPro" id="IPR004087">
    <property type="entry name" value="KH_dom"/>
</dbReference>
<keyword evidence="1" id="KW-0677">Repeat</keyword>
<dbReference type="GO" id="GO:0003723">
    <property type="term" value="F:RNA binding"/>
    <property type="evidence" value="ECO:0007669"/>
    <property type="project" value="UniProtKB-UniRule"/>
</dbReference>
<feature type="domain" description="K Homology" evidence="3">
    <location>
        <begin position="84"/>
        <end position="156"/>
    </location>
</feature>
<dbReference type="RefSeq" id="XP_009175395.1">
    <property type="nucleotide sequence ID" value="XM_009177131.1"/>
</dbReference>
<dbReference type="EMBL" id="KL597014">
    <property type="protein sequence ID" value="KER20870.1"/>
    <property type="molecule type" value="Genomic_DNA"/>
</dbReference>
<dbReference type="Gene3D" id="3.30.1370.10">
    <property type="entry name" value="K Homology domain, type 1"/>
    <property type="match status" value="2"/>
</dbReference>
<evidence type="ECO:0000259" key="3">
    <source>
        <dbReference type="SMART" id="SM00322"/>
    </source>
</evidence>
<evidence type="ECO:0000256" key="2">
    <source>
        <dbReference type="PROSITE-ProRule" id="PRU00117"/>
    </source>
</evidence>
<protein>
    <recommendedName>
        <fullName evidence="3">K Homology domain-containing protein</fullName>
    </recommendedName>
</protein>
<gene>
    <name evidence="4" type="ORF">T265_10677</name>
</gene>